<sequence>MKKKDPRFSMISLKKVFLYGTNKSPKNYKNLFHCDIEIIFWKRWLTQQKKDVCCVFRRCFSREFIKRVAYLHGYRVQQSLSGTKKHAFEIIPPDPSKKHYYFQTETDADRKRWIAALEYSIDRWLKVT</sequence>
<dbReference type="PANTHER" id="PTHR47644:SF1">
    <property type="entry name" value="PDZ DOMAIN-CONTAINING PROTEIN"/>
    <property type="match status" value="1"/>
</dbReference>
<dbReference type="Proteomes" id="UP001152888">
    <property type="component" value="Unassembled WGS sequence"/>
</dbReference>
<evidence type="ECO:0000259" key="1">
    <source>
        <dbReference type="PROSITE" id="PS50003"/>
    </source>
</evidence>
<gene>
    <name evidence="2" type="ORF">ACAOBT_LOCUS16010</name>
</gene>
<protein>
    <recommendedName>
        <fullName evidence="1">PH domain-containing protein</fullName>
    </recommendedName>
</protein>
<dbReference type="OrthoDB" id="2157866at2759"/>
<dbReference type="CDD" id="cd00821">
    <property type="entry name" value="PH"/>
    <property type="match status" value="1"/>
</dbReference>
<dbReference type="SUPFAM" id="SSF50729">
    <property type="entry name" value="PH domain-like"/>
    <property type="match status" value="1"/>
</dbReference>
<reference evidence="2" key="1">
    <citation type="submission" date="2022-03" db="EMBL/GenBank/DDBJ databases">
        <authorList>
            <person name="Sayadi A."/>
        </authorList>
    </citation>
    <scope>NUCLEOTIDE SEQUENCE</scope>
</reference>
<keyword evidence="3" id="KW-1185">Reference proteome</keyword>
<feature type="domain" description="PH" evidence="1">
    <location>
        <begin position="1"/>
        <end position="122"/>
    </location>
</feature>
<accession>A0A9P0L0X5</accession>
<name>A0A9P0L0X5_ACAOB</name>
<dbReference type="PROSITE" id="PS50003">
    <property type="entry name" value="PH_DOMAIN"/>
    <property type="match status" value="1"/>
</dbReference>
<evidence type="ECO:0000313" key="2">
    <source>
        <dbReference type="EMBL" id="CAH1984289.1"/>
    </source>
</evidence>
<organism evidence="2 3">
    <name type="scientific">Acanthoscelides obtectus</name>
    <name type="common">Bean weevil</name>
    <name type="synonym">Bruchus obtectus</name>
    <dbReference type="NCBI Taxonomy" id="200917"/>
    <lineage>
        <taxon>Eukaryota</taxon>
        <taxon>Metazoa</taxon>
        <taxon>Ecdysozoa</taxon>
        <taxon>Arthropoda</taxon>
        <taxon>Hexapoda</taxon>
        <taxon>Insecta</taxon>
        <taxon>Pterygota</taxon>
        <taxon>Neoptera</taxon>
        <taxon>Endopterygota</taxon>
        <taxon>Coleoptera</taxon>
        <taxon>Polyphaga</taxon>
        <taxon>Cucujiformia</taxon>
        <taxon>Chrysomeloidea</taxon>
        <taxon>Chrysomelidae</taxon>
        <taxon>Bruchinae</taxon>
        <taxon>Bruchini</taxon>
        <taxon>Acanthoscelides</taxon>
    </lineage>
</organism>
<dbReference type="Pfam" id="PF00169">
    <property type="entry name" value="PH"/>
    <property type="match status" value="1"/>
</dbReference>
<dbReference type="PANTHER" id="PTHR47644">
    <property type="entry name" value="AGAP008221-PA"/>
    <property type="match status" value="1"/>
</dbReference>
<dbReference type="InterPro" id="IPR001849">
    <property type="entry name" value="PH_domain"/>
</dbReference>
<dbReference type="InterPro" id="IPR011993">
    <property type="entry name" value="PH-like_dom_sf"/>
</dbReference>
<dbReference type="Gene3D" id="2.30.29.30">
    <property type="entry name" value="Pleckstrin-homology domain (PH domain)/Phosphotyrosine-binding domain (PTB)"/>
    <property type="match status" value="1"/>
</dbReference>
<evidence type="ECO:0000313" key="3">
    <source>
        <dbReference type="Proteomes" id="UP001152888"/>
    </source>
</evidence>
<proteinExistence type="predicted"/>
<comment type="caution">
    <text evidence="2">The sequence shown here is derived from an EMBL/GenBank/DDBJ whole genome shotgun (WGS) entry which is preliminary data.</text>
</comment>
<dbReference type="AlphaFoldDB" id="A0A9P0L0X5"/>
<dbReference type="EMBL" id="CAKOFQ010006955">
    <property type="protein sequence ID" value="CAH1984289.1"/>
    <property type="molecule type" value="Genomic_DNA"/>
</dbReference>